<keyword evidence="2" id="KW-0663">Pyridoxal phosphate</keyword>
<dbReference type="NCBIfam" id="NF005292">
    <property type="entry name" value="PRK06815.1"/>
    <property type="match status" value="1"/>
</dbReference>
<organism evidence="5 6">
    <name type="scientific">Photobacterium sanguinicancri</name>
    <dbReference type="NCBI Taxonomy" id="875932"/>
    <lineage>
        <taxon>Bacteria</taxon>
        <taxon>Pseudomonadati</taxon>
        <taxon>Pseudomonadota</taxon>
        <taxon>Gammaproteobacteria</taxon>
        <taxon>Vibrionales</taxon>
        <taxon>Vibrionaceae</taxon>
        <taxon>Photobacterium</taxon>
    </lineage>
</organism>
<evidence type="ECO:0000313" key="6">
    <source>
        <dbReference type="Proteomes" id="UP000215999"/>
    </source>
</evidence>
<keyword evidence="3" id="KW-0456">Lyase</keyword>
<dbReference type="PANTHER" id="PTHR48078">
    <property type="entry name" value="THREONINE DEHYDRATASE, MITOCHONDRIAL-RELATED"/>
    <property type="match status" value="1"/>
</dbReference>
<proteinExistence type="predicted"/>
<dbReference type="Pfam" id="PF00291">
    <property type="entry name" value="PALP"/>
    <property type="match status" value="1"/>
</dbReference>
<comment type="cofactor">
    <cofactor evidence="1">
        <name>pyridoxal 5'-phosphate</name>
        <dbReference type="ChEBI" id="CHEBI:597326"/>
    </cofactor>
</comment>
<dbReference type="RefSeq" id="WP_094958321.1">
    <property type="nucleotide sequence ID" value="NZ_NOIF01000171.1"/>
</dbReference>
<reference evidence="5 6" key="1">
    <citation type="journal article" date="2016" name="Antonie Van Leeuwenhoek">
        <title>Photobacterium sanguinicancri sp. nov. isolated from marine animals.</title>
        <authorList>
            <person name="Gomez-Gil B."/>
            <person name="Roque A."/>
            <person name="Rotllant G."/>
            <person name="Romalde J.L."/>
            <person name="Doce A."/>
            <person name="Eggermont M."/>
            <person name="Defoirdt T."/>
        </authorList>
    </citation>
    <scope>NUCLEOTIDE SEQUENCE [LARGE SCALE GENOMIC DNA]</scope>
    <source>
        <strain evidence="5 6">CAIM 1827</strain>
    </source>
</reference>
<keyword evidence="6" id="KW-1185">Reference proteome</keyword>
<evidence type="ECO:0000256" key="1">
    <source>
        <dbReference type="ARBA" id="ARBA00001933"/>
    </source>
</evidence>
<name>A0ABX4FTV6_9GAMM</name>
<dbReference type="InterPro" id="IPR001926">
    <property type="entry name" value="TrpB-like_PALP"/>
</dbReference>
<dbReference type="PANTHER" id="PTHR48078:SF6">
    <property type="entry name" value="L-THREONINE DEHYDRATASE CATABOLIC TDCB"/>
    <property type="match status" value="1"/>
</dbReference>
<protein>
    <submittedName>
        <fullName evidence="5">Serine/threonine dehydratase</fullName>
    </submittedName>
</protein>
<evidence type="ECO:0000313" key="5">
    <source>
        <dbReference type="EMBL" id="OZS42244.1"/>
    </source>
</evidence>
<accession>A0ABX4FTV6</accession>
<dbReference type="PROSITE" id="PS00165">
    <property type="entry name" value="DEHYDRATASE_SER_THR"/>
    <property type="match status" value="1"/>
</dbReference>
<evidence type="ECO:0000256" key="2">
    <source>
        <dbReference type="ARBA" id="ARBA00022898"/>
    </source>
</evidence>
<dbReference type="CDD" id="cd01562">
    <property type="entry name" value="Thr-dehyd"/>
    <property type="match status" value="1"/>
</dbReference>
<comment type="caution">
    <text evidence="5">The sequence shown here is derived from an EMBL/GenBank/DDBJ whole genome shotgun (WGS) entry which is preliminary data.</text>
</comment>
<dbReference type="InterPro" id="IPR036052">
    <property type="entry name" value="TrpB-like_PALP_sf"/>
</dbReference>
<feature type="domain" description="Tryptophan synthase beta chain-like PALP" evidence="4">
    <location>
        <begin position="25"/>
        <end position="313"/>
    </location>
</feature>
<dbReference type="InterPro" id="IPR050147">
    <property type="entry name" value="Ser/Thr_Dehydratase"/>
</dbReference>
<evidence type="ECO:0000256" key="3">
    <source>
        <dbReference type="ARBA" id="ARBA00023239"/>
    </source>
</evidence>
<dbReference type="EMBL" id="NOIF01000171">
    <property type="protein sequence ID" value="OZS42244.1"/>
    <property type="molecule type" value="Genomic_DNA"/>
</dbReference>
<dbReference type="InterPro" id="IPR000634">
    <property type="entry name" value="Ser/Thr_deHydtase_PyrdxlP-BS"/>
</dbReference>
<dbReference type="Proteomes" id="UP000215999">
    <property type="component" value="Unassembled WGS sequence"/>
</dbReference>
<sequence length="329" mass="34421">MKKNNKNIIVEKTANLLENNFYTKEGVYETPMLYSPALSNLCSGNVYLKCENLQTTGSFKIRGASSALLNLPQELKNTGVLTASSGNHGAGTAAAAKALGIPVTIYVPAKISSKKEKKISKLGATLIKVDGSADYAETVALADAKETGATYISPYNHEDIIAGQGTIGLEILAQTPSVDAVIASVGGGGLISGIGSNIKAHKPETQIIGAFPENAPVMKVCMEAQEIIEVPESDTLSDGTAGGIEEGSITLALCMDVIDSTETVTEYEIAEAMKLIKENHAMIIEGAAGVAVATLIKNKEAYKNKNVCVVLCGSNVTDETFNSAMAMVK</sequence>
<gene>
    <name evidence="5" type="ORF">ASV53_19510</name>
</gene>
<dbReference type="SUPFAM" id="SSF53686">
    <property type="entry name" value="Tryptophan synthase beta subunit-like PLP-dependent enzymes"/>
    <property type="match status" value="1"/>
</dbReference>
<dbReference type="Gene3D" id="3.40.50.1100">
    <property type="match status" value="2"/>
</dbReference>
<evidence type="ECO:0000259" key="4">
    <source>
        <dbReference type="Pfam" id="PF00291"/>
    </source>
</evidence>